<reference evidence="3" key="1">
    <citation type="journal article" date="2013" name="Genome Announc.">
        <title>Draft genome sequence of the grapevine dieback fungus Eutypa lata UCR-EL1.</title>
        <authorList>
            <person name="Blanco-Ulate B."/>
            <person name="Rolshausen P.E."/>
            <person name="Cantu D."/>
        </authorList>
    </citation>
    <scope>NUCLEOTIDE SEQUENCE [LARGE SCALE GENOMIC DNA]</scope>
    <source>
        <strain evidence="3">UCR-EL1</strain>
    </source>
</reference>
<dbReference type="AlphaFoldDB" id="M7SPF4"/>
<dbReference type="Gene3D" id="3.10.450.50">
    <property type="match status" value="1"/>
</dbReference>
<gene>
    <name evidence="2" type="ORF">UCREL1_6675</name>
</gene>
<dbReference type="SUPFAM" id="SSF54427">
    <property type="entry name" value="NTF2-like"/>
    <property type="match status" value="1"/>
</dbReference>
<dbReference type="eggNOG" id="ENOG502SRME">
    <property type="taxonomic scope" value="Eukaryota"/>
</dbReference>
<dbReference type="EMBL" id="KB706669">
    <property type="protein sequence ID" value="EMR66338.1"/>
    <property type="molecule type" value="Genomic_DNA"/>
</dbReference>
<feature type="domain" description="SnoaL-like" evidence="1">
    <location>
        <begin position="8"/>
        <end position="138"/>
    </location>
</feature>
<name>M7SPF4_EUTLA</name>
<proteinExistence type="predicted"/>
<keyword evidence="3" id="KW-1185">Reference proteome</keyword>
<sequence>MSPSNPIDYFAIKNTISGYCIALDTKNFSLLEDIFTQDVDGRYPFDRNLKGVQNVANAIQKRLTPVVTQHALTTQTISISADGKSADAVTYFTGIHFGQGKWEGSEITAWGKYVDTLTLVEGMESLPGASGQWLISDRYVEFMGRRGEERVMEGEL</sequence>
<evidence type="ECO:0000259" key="1">
    <source>
        <dbReference type="Pfam" id="PF13577"/>
    </source>
</evidence>
<dbReference type="InterPro" id="IPR037401">
    <property type="entry name" value="SnoaL-like"/>
</dbReference>
<protein>
    <recommendedName>
        <fullName evidence="1">SnoaL-like domain-containing protein</fullName>
    </recommendedName>
</protein>
<dbReference type="HOGENOM" id="CLU_106738_9_0_1"/>
<dbReference type="OrthoDB" id="2148716at2759"/>
<dbReference type="Pfam" id="PF13577">
    <property type="entry name" value="SnoaL_4"/>
    <property type="match status" value="1"/>
</dbReference>
<accession>M7SPF4</accession>
<organism evidence="2 3">
    <name type="scientific">Eutypa lata (strain UCR-EL1)</name>
    <name type="common">Grapevine dieback disease fungus</name>
    <name type="synonym">Eutypa armeniacae</name>
    <dbReference type="NCBI Taxonomy" id="1287681"/>
    <lineage>
        <taxon>Eukaryota</taxon>
        <taxon>Fungi</taxon>
        <taxon>Dikarya</taxon>
        <taxon>Ascomycota</taxon>
        <taxon>Pezizomycotina</taxon>
        <taxon>Sordariomycetes</taxon>
        <taxon>Xylariomycetidae</taxon>
        <taxon>Xylariales</taxon>
        <taxon>Diatrypaceae</taxon>
        <taxon>Eutypa</taxon>
    </lineage>
</organism>
<evidence type="ECO:0000313" key="3">
    <source>
        <dbReference type="Proteomes" id="UP000012174"/>
    </source>
</evidence>
<dbReference type="OMA" id="QGPHEGK"/>
<dbReference type="KEGG" id="ela:UCREL1_6675"/>
<evidence type="ECO:0000313" key="2">
    <source>
        <dbReference type="EMBL" id="EMR66338.1"/>
    </source>
</evidence>
<dbReference type="InterPro" id="IPR032710">
    <property type="entry name" value="NTF2-like_dom_sf"/>
</dbReference>
<dbReference type="Proteomes" id="UP000012174">
    <property type="component" value="Unassembled WGS sequence"/>
</dbReference>